<protein>
    <submittedName>
        <fullName evidence="7">Glycosyl hydrolase family 28 protein</fullName>
    </submittedName>
</protein>
<evidence type="ECO:0000256" key="6">
    <source>
        <dbReference type="SAM" id="SignalP"/>
    </source>
</evidence>
<comment type="caution">
    <text evidence="7">The sequence shown here is derived from an EMBL/GenBank/DDBJ whole genome shotgun (WGS) entry which is preliminary data.</text>
</comment>
<evidence type="ECO:0000256" key="2">
    <source>
        <dbReference type="ARBA" id="ARBA00022801"/>
    </source>
</evidence>
<feature type="chain" id="PRO_5047534290" evidence="6">
    <location>
        <begin position="26"/>
        <end position="727"/>
    </location>
</feature>
<feature type="signal peptide" evidence="6">
    <location>
        <begin position="1"/>
        <end position="25"/>
    </location>
</feature>
<sequence>MLRRLGVAVTAALLGIMMLAEPAQAADFNVKDYGAAGNGSANDTAAIDRAITAANAAGGGTVRFPSGTYRSPNSIHMKSNVTLQLDSGATIMGASGSGYDKPEPNPNDKYQDYGHSHFHNAMIWGDRLTNIGFVGSGTIDGGGALITGNPDSGQADKIISLTRCENLTVSGIKLRRGGHFAMLINGCRNVVSDRLTIDTASDRDGWNVISTTNVTITNGNFAGNDDALAFKSDYALGQKLSNGNVKVYDTKLSAGCCNALMFGSETCGDFTGYDFQRIHIQGSNKSGLGLVSMDGSVISDVHYKDITVSGVRSPIMLKVGARKRCGNSPGVGTIKNITYDNITINGASPSFSPTIMGDVDGHVTDVTFTNVKINVPGGNGTMSTNPPSNDRTNYNPNSIGTRPAYGWYVRYADRIKFLNSAVSFTSNDGRPAVIADNSTDLTFDTFGWERGTSSPTDFFFRNTNGFCVRNSGSPRVQNTGSTEKCGNDFSLAVDPASRVVEPGETASFTVSAASTGSPGPISLDADNVPAGTVVQFSPPTINPGQTSTMTVATLPDTPHGSTNINVIGTAGQITRSAVAILTVGDQPAELELSGLTVADTGNAGDWSVRTGLRTGVAQYGDRDFTFSAVPAEVTGVKWIRTANDSKSATQNPLARFTINRDALVYVAVDTRLGKRPWMDALWLDSGLQLVNTEGSPKTFRLYAKGFRAGEVQLGPNGGASNYTVLVE</sequence>
<name>A0ABU4VEZ0_9PSEU</name>
<dbReference type="PANTHER" id="PTHR31339">
    <property type="entry name" value="PECTIN LYASE-RELATED"/>
    <property type="match status" value="1"/>
</dbReference>
<accession>A0ABU4VEZ0</accession>
<comment type="similarity">
    <text evidence="1 4">Belongs to the glycosyl hydrolase 28 family.</text>
</comment>
<dbReference type="GO" id="GO:0016787">
    <property type="term" value="F:hydrolase activity"/>
    <property type="evidence" value="ECO:0007669"/>
    <property type="project" value="UniProtKB-KW"/>
</dbReference>
<reference evidence="7 8" key="1">
    <citation type="submission" date="2023-11" db="EMBL/GenBank/DDBJ databases">
        <title>Lentzea sokolovensis, sp. nov., Lentzea kristufkii, sp. nov., and Lentzea miocenensis, sp. nov., rare actinobacteria from Sokolov Coal Basin, Miocene lacustrine sediment, Czech Republic.</title>
        <authorList>
            <person name="Lara A."/>
            <person name="Kotroba L."/>
            <person name="Nouioui I."/>
            <person name="Neumann-Schaal M."/>
            <person name="Mast Y."/>
            <person name="Chronakova A."/>
        </authorList>
    </citation>
    <scope>NUCLEOTIDE SEQUENCE [LARGE SCALE GENOMIC DNA]</scope>
    <source>
        <strain evidence="7 8">BCCO 10_0061</strain>
    </source>
</reference>
<dbReference type="RefSeq" id="WP_319981705.1">
    <property type="nucleotide sequence ID" value="NZ_JAXAVU010000019.1"/>
</dbReference>
<dbReference type="InterPro" id="IPR000743">
    <property type="entry name" value="Glyco_hydro_28"/>
</dbReference>
<dbReference type="InterPro" id="IPR051801">
    <property type="entry name" value="GH28_Enzymes"/>
</dbReference>
<keyword evidence="3 4" id="KW-0326">Glycosidase</keyword>
<keyword evidence="6" id="KW-0732">Signal</keyword>
<evidence type="ECO:0000313" key="7">
    <source>
        <dbReference type="EMBL" id="MDX8149734.1"/>
    </source>
</evidence>
<gene>
    <name evidence="7" type="ORF">SK854_46960</name>
</gene>
<dbReference type="Gene3D" id="2.160.20.10">
    <property type="entry name" value="Single-stranded right-handed beta-helix, Pectin lyase-like"/>
    <property type="match status" value="1"/>
</dbReference>
<evidence type="ECO:0000256" key="1">
    <source>
        <dbReference type="ARBA" id="ARBA00008834"/>
    </source>
</evidence>
<dbReference type="SUPFAM" id="SSF51126">
    <property type="entry name" value="Pectin lyase-like"/>
    <property type="match status" value="1"/>
</dbReference>
<keyword evidence="2 4" id="KW-0378">Hydrolase</keyword>
<organism evidence="7 8">
    <name type="scientific">Lentzea sokolovensis</name>
    <dbReference type="NCBI Taxonomy" id="3095429"/>
    <lineage>
        <taxon>Bacteria</taxon>
        <taxon>Bacillati</taxon>
        <taxon>Actinomycetota</taxon>
        <taxon>Actinomycetes</taxon>
        <taxon>Pseudonocardiales</taxon>
        <taxon>Pseudonocardiaceae</taxon>
        <taxon>Lentzea</taxon>
    </lineage>
</organism>
<dbReference type="InterPro" id="IPR011050">
    <property type="entry name" value="Pectin_lyase_fold/virulence"/>
</dbReference>
<evidence type="ECO:0000256" key="4">
    <source>
        <dbReference type="RuleBase" id="RU361169"/>
    </source>
</evidence>
<dbReference type="InterPro" id="IPR012334">
    <property type="entry name" value="Pectin_lyas_fold"/>
</dbReference>
<dbReference type="Pfam" id="PF00295">
    <property type="entry name" value="Glyco_hydro_28"/>
    <property type="match status" value="1"/>
</dbReference>
<dbReference type="Proteomes" id="UP001285352">
    <property type="component" value="Unassembled WGS sequence"/>
</dbReference>
<keyword evidence="8" id="KW-1185">Reference proteome</keyword>
<dbReference type="PANTHER" id="PTHR31339:SF9">
    <property type="entry name" value="PLASMIN AND FIBRONECTIN-BINDING PROTEIN A"/>
    <property type="match status" value="1"/>
</dbReference>
<evidence type="ECO:0000256" key="3">
    <source>
        <dbReference type="ARBA" id="ARBA00023295"/>
    </source>
</evidence>
<dbReference type="EMBL" id="JAXAVU010000019">
    <property type="protein sequence ID" value="MDX8149734.1"/>
    <property type="molecule type" value="Genomic_DNA"/>
</dbReference>
<proteinExistence type="inferred from homology"/>
<evidence type="ECO:0000313" key="8">
    <source>
        <dbReference type="Proteomes" id="UP001285352"/>
    </source>
</evidence>
<evidence type="ECO:0000256" key="5">
    <source>
        <dbReference type="SAM" id="MobiDB-lite"/>
    </source>
</evidence>
<feature type="region of interest" description="Disordered" evidence="5">
    <location>
        <begin position="377"/>
        <end position="397"/>
    </location>
</feature>
<feature type="compositionally biased region" description="Polar residues" evidence="5">
    <location>
        <begin position="381"/>
        <end position="397"/>
    </location>
</feature>